<name>A0A4Y8ABR9_9SPHI</name>
<accession>A0A4Y8ABR9</accession>
<dbReference type="Pfam" id="PF17482">
    <property type="entry name" value="Phage_sheath_1C"/>
    <property type="match status" value="1"/>
</dbReference>
<proteinExistence type="inferred from homology"/>
<sequence length="453" mass="49287">MATSYSTPGVYVEEVSTLPPSIVQASTAIPVFLGYTQLTAYNGRELKNVPTRISSMLEYKQYFGGPAPAKVTVESKKTDEITKPVVKLEPSAHKMYYALELFFRNGGSNCYVLSLGTYATAKIAKDFTDGLVVLAKEEEPTLIVLSEAASLGSAIYYPICNEALKHCTLFKNRFCIIDVLDNDRNATILGATFRAAVAGNLKYGAAYYPALKTSLSYIIEDADVKITQADKTEKTLLSIKESDTAFYNAVKLELSNPQFNVELPPSPAVAGVYATVDAERGVWKAPANVSLNAVIGPVVKITAAEQEGLNIDSTGGKSINAIRSFTGRGTLVWGARTLAGNDNEWRYVSVRRLFNMIEESAAKATFFAVFEPNDATTWLKVKSMIESFLYGLWQQGALAGSTAKASYFVKVGLGATMTNQDILEGKMIIEIGIAAVRPAEFIILRFSHKLQEA</sequence>
<organism evidence="4 5">
    <name type="scientific">Mucilaginibacter phyllosphaerae</name>
    <dbReference type="NCBI Taxonomy" id="1812349"/>
    <lineage>
        <taxon>Bacteria</taxon>
        <taxon>Pseudomonadati</taxon>
        <taxon>Bacteroidota</taxon>
        <taxon>Sphingobacteriia</taxon>
        <taxon>Sphingobacteriales</taxon>
        <taxon>Sphingobacteriaceae</taxon>
        <taxon>Mucilaginibacter</taxon>
    </lineage>
</organism>
<evidence type="ECO:0000313" key="3">
    <source>
        <dbReference type="EMBL" id="MBB3969172.1"/>
    </source>
</evidence>
<evidence type="ECO:0000313" key="5">
    <source>
        <dbReference type="Proteomes" id="UP000297248"/>
    </source>
</evidence>
<dbReference type="PANTHER" id="PTHR35861">
    <property type="match status" value="1"/>
</dbReference>
<evidence type="ECO:0000259" key="2">
    <source>
        <dbReference type="Pfam" id="PF17482"/>
    </source>
</evidence>
<keyword evidence="6" id="KW-1185">Reference proteome</keyword>
<dbReference type="Proteomes" id="UP000583101">
    <property type="component" value="Unassembled WGS sequence"/>
</dbReference>
<dbReference type="InterPro" id="IPR020287">
    <property type="entry name" value="Tail_sheath_C"/>
</dbReference>
<evidence type="ECO:0000313" key="4">
    <source>
        <dbReference type="EMBL" id="TEW66021.1"/>
    </source>
</evidence>
<feature type="domain" description="Tail sheath protein C-terminal" evidence="2">
    <location>
        <begin position="342"/>
        <end position="446"/>
    </location>
</feature>
<comment type="similarity">
    <text evidence="1">Belongs to the myoviridae tail sheath protein family.</text>
</comment>
<dbReference type="AlphaFoldDB" id="A0A4Y8ABR9"/>
<protein>
    <submittedName>
        <fullName evidence="4">Phage tail sheath family protein</fullName>
    </submittedName>
</protein>
<reference evidence="4 5" key="1">
    <citation type="journal article" date="2016" name="Int. J. Syst. Evol. Microbiol.">
        <title>Proposal of Mucilaginibacter phyllosphaerae sp. nov. isolated from the phyllosphere of Galium album.</title>
        <authorList>
            <person name="Aydogan E.L."/>
            <person name="Busse H.J."/>
            <person name="Moser G."/>
            <person name="Muller C."/>
            <person name="Kampfer P."/>
            <person name="Glaeser S.P."/>
        </authorList>
    </citation>
    <scope>NUCLEOTIDE SEQUENCE [LARGE SCALE GENOMIC DNA]</scope>
    <source>
        <strain evidence="4 5">PP-F2FG21</strain>
    </source>
</reference>
<dbReference type="RefSeq" id="WP_134336885.1">
    <property type="nucleotide sequence ID" value="NZ_BMCZ01000002.1"/>
</dbReference>
<evidence type="ECO:0000313" key="6">
    <source>
        <dbReference type="Proteomes" id="UP000583101"/>
    </source>
</evidence>
<dbReference type="Gene3D" id="3.40.50.11780">
    <property type="match status" value="1"/>
</dbReference>
<reference evidence="3 6" key="3">
    <citation type="submission" date="2020-08" db="EMBL/GenBank/DDBJ databases">
        <title>Genomic Encyclopedia of Type Strains, Phase IV (KMG-IV): sequencing the most valuable type-strain genomes for metagenomic binning, comparative biology and taxonomic classification.</title>
        <authorList>
            <person name="Goeker M."/>
        </authorList>
    </citation>
    <scope>NUCLEOTIDE SEQUENCE [LARGE SCALE GENOMIC DNA]</scope>
    <source>
        <strain evidence="3 6">DSM 100995</strain>
    </source>
</reference>
<dbReference type="PANTHER" id="PTHR35861:SF1">
    <property type="entry name" value="PHAGE TAIL SHEATH PROTEIN"/>
    <property type="match status" value="1"/>
</dbReference>
<comment type="caution">
    <text evidence="4">The sequence shown here is derived from an EMBL/GenBank/DDBJ whole genome shotgun (WGS) entry which is preliminary data.</text>
</comment>
<dbReference type="InterPro" id="IPR052042">
    <property type="entry name" value="Tail_sheath_structural"/>
</dbReference>
<dbReference type="Proteomes" id="UP000297248">
    <property type="component" value="Unassembled WGS sequence"/>
</dbReference>
<dbReference type="EMBL" id="JACIEG010000003">
    <property type="protein sequence ID" value="MBB3969172.1"/>
    <property type="molecule type" value="Genomic_DNA"/>
</dbReference>
<dbReference type="EMBL" id="SNQG01000004">
    <property type="protein sequence ID" value="TEW66021.1"/>
    <property type="molecule type" value="Genomic_DNA"/>
</dbReference>
<dbReference type="OrthoDB" id="9767864at2"/>
<evidence type="ECO:0000256" key="1">
    <source>
        <dbReference type="ARBA" id="ARBA00008005"/>
    </source>
</evidence>
<reference evidence="4" key="2">
    <citation type="submission" date="2019-03" db="EMBL/GenBank/DDBJ databases">
        <authorList>
            <person name="Yan Y.-Q."/>
            <person name="Du Z.-J."/>
        </authorList>
    </citation>
    <scope>NUCLEOTIDE SEQUENCE</scope>
    <source>
        <strain evidence="4">PP-F2FG21</strain>
    </source>
</reference>
<gene>
    <name evidence="4" type="ORF">E2R65_12915</name>
    <name evidence="3" type="ORF">GGR35_001775</name>
</gene>